<evidence type="ECO:0000313" key="1">
    <source>
        <dbReference type="EMBL" id="EJC04059.1"/>
    </source>
</evidence>
<dbReference type="EMBL" id="AKPL01000001">
    <property type="protein sequence ID" value="EJC04059.1"/>
    <property type="molecule type" value="Genomic_DNA"/>
</dbReference>
<reference evidence="1 2" key="1">
    <citation type="journal article" date="2013" name="Pathog. Dis.">
        <title>Genome sequences of 65 Helicobacter pylori strains isolated from asymptomatic individuals and patients with gastric cancer, peptic ulcer disease, or gastritis.</title>
        <authorList>
            <person name="Blanchard T.G."/>
            <person name="Czinn S.J."/>
            <person name="Correa P."/>
            <person name="Nakazawa T."/>
            <person name="Keelan M."/>
            <person name="Morningstar L."/>
            <person name="Santana-Cruz I."/>
            <person name="Maroo A."/>
            <person name="McCracken C."/>
            <person name="Shefchek K."/>
            <person name="Daugherty S."/>
            <person name="Song Y."/>
            <person name="Fraser C.M."/>
            <person name="Fricke W.F."/>
        </authorList>
    </citation>
    <scope>NUCLEOTIDE SEQUENCE [LARGE SCALE GENOMIC DNA]</scope>
    <source>
        <strain evidence="1 2">Hp P-4</strain>
    </source>
</reference>
<accession>J0EXH8</accession>
<dbReference type="AlphaFoldDB" id="J0EXH8"/>
<gene>
    <name evidence="1" type="ORF">HPHPP4_0533</name>
</gene>
<name>J0EXH8_HELPX</name>
<dbReference type="PATRIC" id="fig|992075.3.peg.521"/>
<sequence length="58" mass="6767">MEKIKALNKKDPKKLEKRSFLISYYQNPKYPLVFCPLLAFMGVLAYKTPTLFQRGAID</sequence>
<protein>
    <submittedName>
        <fullName evidence="1">Uncharacterized protein</fullName>
    </submittedName>
</protein>
<organism evidence="1 2">
    <name type="scientific">Helicobacter pylori Hp P-4</name>
    <dbReference type="NCBI Taxonomy" id="992075"/>
    <lineage>
        <taxon>Bacteria</taxon>
        <taxon>Pseudomonadati</taxon>
        <taxon>Campylobacterota</taxon>
        <taxon>Epsilonproteobacteria</taxon>
        <taxon>Campylobacterales</taxon>
        <taxon>Helicobacteraceae</taxon>
        <taxon>Helicobacter</taxon>
    </lineage>
</organism>
<comment type="caution">
    <text evidence="1">The sequence shown here is derived from an EMBL/GenBank/DDBJ whole genome shotgun (WGS) entry which is preliminary data.</text>
</comment>
<proteinExistence type="predicted"/>
<dbReference type="RefSeq" id="WP_000411283.1">
    <property type="nucleotide sequence ID" value="NZ_AKPL01000001.1"/>
</dbReference>
<dbReference type="Proteomes" id="UP000004561">
    <property type="component" value="Unassembled WGS sequence"/>
</dbReference>
<evidence type="ECO:0000313" key="2">
    <source>
        <dbReference type="Proteomes" id="UP000004561"/>
    </source>
</evidence>